<reference evidence="1 2" key="1">
    <citation type="journal article" date="2023" name="Science">
        <title>Complex scaffold remodeling in plant triterpene biosynthesis.</title>
        <authorList>
            <person name="De La Pena R."/>
            <person name="Hodgson H."/>
            <person name="Liu J.C."/>
            <person name="Stephenson M.J."/>
            <person name="Martin A.C."/>
            <person name="Owen C."/>
            <person name="Harkess A."/>
            <person name="Leebens-Mack J."/>
            <person name="Jimenez L.E."/>
            <person name="Osbourn A."/>
            <person name="Sattely E.S."/>
        </authorList>
    </citation>
    <scope>NUCLEOTIDE SEQUENCE [LARGE SCALE GENOMIC DNA]</scope>
    <source>
        <strain evidence="2">cv. JPN11</strain>
        <tissue evidence="1">Leaf</tissue>
    </source>
</reference>
<organism evidence="1 2">
    <name type="scientific">Melia azedarach</name>
    <name type="common">Chinaberry tree</name>
    <dbReference type="NCBI Taxonomy" id="155640"/>
    <lineage>
        <taxon>Eukaryota</taxon>
        <taxon>Viridiplantae</taxon>
        <taxon>Streptophyta</taxon>
        <taxon>Embryophyta</taxon>
        <taxon>Tracheophyta</taxon>
        <taxon>Spermatophyta</taxon>
        <taxon>Magnoliopsida</taxon>
        <taxon>eudicotyledons</taxon>
        <taxon>Gunneridae</taxon>
        <taxon>Pentapetalae</taxon>
        <taxon>rosids</taxon>
        <taxon>malvids</taxon>
        <taxon>Sapindales</taxon>
        <taxon>Meliaceae</taxon>
        <taxon>Melia</taxon>
    </lineage>
</organism>
<evidence type="ECO:0000313" key="2">
    <source>
        <dbReference type="Proteomes" id="UP001164539"/>
    </source>
</evidence>
<keyword evidence="2" id="KW-1185">Reference proteome</keyword>
<dbReference type="Proteomes" id="UP001164539">
    <property type="component" value="Chromosome 10"/>
</dbReference>
<protein>
    <submittedName>
        <fullName evidence="1">Ring finger protein</fullName>
    </submittedName>
</protein>
<evidence type="ECO:0000313" key="1">
    <source>
        <dbReference type="EMBL" id="KAJ4709679.1"/>
    </source>
</evidence>
<proteinExistence type="predicted"/>
<accession>A0ACC1XEJ5</accession>
<sequence>MGSGNSRLGSGTSHTRVNRRSKLLSSLICGGSSSRAPAVEMEEYSDENQVYSSEHCHPLMNAVHNSSGDSSLISSTGTRFTSPDTETGTSSGSNIAASEDGTRGVESNNRGKCLANSKELVFPHRVSADSSHHESYRDRSSTAASTSFKEESSDLVAVNDSANENAVNGIDNSVDKGVYQNSLLPSSSSSQRLGNSHADGVSAENHASDVRAVHNSHSDSVSNISNLPVTFHSLGDESSRGAMPAGLGFLVANREHDQADRSVLHVDVVSISSNILSRGNADTNNRDARRNSRRLFWDAFSRRSSRRLTDSPTIVFSTDDTEDLGSHDRWLLDFSGDFIDDGVGGDSGFWGSRIHSMNERRRQSRSEIWERLRAGLDDNGHRNSFCPSGLHPDGTCSCESLMMSEDSGTRAISRIVMLAEALFEVLDEIHRQPVSLSLSMVSLPAPESVVDSFPLKNHKKADKVEGGGDVDQCYICLAEYEEGDKIRVLPCHHEYHMSCVDKWLKEIHGVCPLCRGDVRQVATESSNSEIPSI</sequence>
<name>A0ACC1XEJ5_MELAZ</name>
<gene>
    <name evidence="1" type="ORF">OWV82_019435</name>
</gene>
<dbReference type="EMBL" id="CM051403">
    <property type="protein sequence ID" value="KAJ4709679.1"/>
    <property type="molecule type" value="Genomic_DNA"/>
</dbReference>
<comment type="caution">
    <text evidence="1">The sequence shown here is derived from an EMBL/GenBank/DDBJ whole genome shotgun (WGS) entry which is preliminary data.</text>
</comment>